<feature type="binding site" evidence="2">
    <location>
        <position position="191"/>
    </location>
    <ligand>
        <name>a divalent metal cation</name>
        <dbReference type="ChEBI" id="CHEBI:60240"/>
        <note>catalytic</note>
    </ligand>
</feature>
<evidence type="ECO:0000256" key="2">
    <source>
        <dbReference type="HAMAP-Rule" id="MF_02238"/>
    </source>
</evidence>
<name>A0A1I1H939_9RHOB</name>
<dbReference type="RefSeq" id="WP_093360061.1">
    <property type="nucleotide sequence ID" value="NZ_FOLG01000003.1"/>
</dbReference>
<dbReference type="InterPro" id="IPR041736">
    <property type="entry name" value="4OHPhenylPyrv_dOase_N"/>
</dbReference>
<dbReference type="Proteomes" id="UP000198728">
    <property type="component" value="Unassembled WGS sequence"/>
</dbReference>
<keyword evidence="4" id="KW-0560">Oxidoreductase</keyword>
<dbReference type="Pfam" id="PF00903">
    <property type="entry name" value="Glyoxalase"/>
    <property type="match status" value="1"/>
</dbReference>
<dbReference type="HAMAP" id="MF_02238">
    <property type="entry name" value="DSD"/>
    <property type="match status" value="1"/>
</dbReference>
<gene>
    <name evidence="4" type="ORF">SAMN04488094_10371</name>
</gene>
<dbReference type="SUPFAM" id="SSF51658">
    <property type="entry name" value="Xylose isomerase-like"/>
    <property type="match status" value="1"/>
</dbReference>
<comment type="pathway">
    <text evidence="2">Aromatic compound metabolism; 3,4-dihydroxybenzoate biosynthesis.</text>
</comment>
<sequence>MKTSIATVSIAGDLRDKLAAISQAGFDGIEIFEQDFIAYSGSPGEIGEMVRDHGLRIDLFQPVRDVEGLPEPLRAKAFDRIERRFDLMEELGTDLLLVSSSTHAQSLGGVDRIAADFSELGERAAARGMRIGYEARSWGRFVSDYRDAWEVVRRANHPAVGLILDSFHTLAKKVDPEGIRSIPADKIFHVQLSDAPMIAMDLEYMSRHFRVMPGEGDLPVLDFLRAVAGTGYDGVFSLEILNDQVRGSSARIAALDGYRSLLYLADELNRSEPASKIDVPEMPAKGRVHGVEFVEFSASDAEAETLGGMLHTLGFSPVAQHIAKSVTLWRQGDINIVINTEQEGFAHSSYVMHGTSVCDVGLMVEDAGATVERARVLGANLFSQPLGAGELDIPAVRGVGGSVLHFLDQESELGKVWEKEFRSLEPDAAATPAGLNRIDHLAQVMKHEEMLTWALFYTSIFEIEKAPAVDVPDPNGIVHSRALQSTDGAIRLTLNGVDTHRTFAGRFVSDSFGSSVQHIAFATDDIFATARQLADNGFESLPIPKNYYADLESRFSLDDETVADLKAANILYDEDGAGGAYFQLYSRPYGDGFFFEIVERRGGYNDYGAPNAAYRTAALKRLSRPAGVPRH</sequence>
<dbReference type="UniPathway" id="UPA00088"/>
<evidence type="ECO:0000259" key="3">
    <source>
        <dbReference type="PROSITE" id="PS51819"/>
    </source>
</evidence>
<dbReference type="SUPFAM" id="SSF54593">
    <property type="entry name" value="Glyoxalase/Bleomycin resistance protein/Dihydroxybiphenyl dioxygenase"/>
    <property type="match status" value="1"/>
</dbReference>
<dbReference type="PANTHER" id="PTHR12110">
    <property type="entry name" value="HYDROXYPYRUVATE ISOMERASE"/>
    <property type="match status" value="1"/>
</dbReference>
<dbReference type="GO" id="GO:0046872">
    <property type="term" value="F:metal ion binding"/>
    <property type="evidence" value="ECO:0007669"/>
    <property type="project" value="UniProtKB-UniRule"/>
</dbReference>
<dbReference type="Gene3D" id="3.20.20.150">
    <property type="entry name" value="Divalent-metal-dependent TIM barrel enzymes"/>
    <property type="match status" value="1"/>
</dbReference>
<keyword evidence="1 2" id="KW-0479">Metal-binding</keyword>
<organism evidence="4 5">
    <name type="scientific">Tropicimonas isoalkanivorans</name>
    <dbReference type="NCBI Taxonomy" id="441112"/>
    <lineage>
        <taxon>Bacteria</taxon>
        <taxon>Pseudomonadati</taxon>
        <taxon>Pseudomonadota</taxon>
        <taxon>Alphaproteobacteria</taxon>
        <taxon>Rhodobacterales</taxon>
        <taxon>Roseobacteraceae</taxon>
        <taxon>Tropicimonas</taxon>
    </lineage>
</organism>
<comment type="function">
    <text evidence="2">Catalyzes the conversion of 3-dehydroshikimate to protocatechuate (3,4-dihydroxybenzoate), a common intermediate of quinate and shikimate degradation pathways.</text>
</comment>
<reference evidence="4 5" key="1">
    <citation type="submission" date="2016-10" db="EMBL/GenBank/DDBJ databases">
        <authorList>
            <person name="de Groot N.N."/>
        </authorList>
    </citation>
    <scope>NUCLEOTIDE SEQUENCE [LARGE SCALE GENOMIC DNA]</scope>
    <source>
        <strain evidence="4 5">DSM 19548</strain>
    </source>
</reference>
<evidence type="ECO:0000313" key="4">
    <source>
        <dbReference type="EMBL" id="SFC20517.1"/>
    </source>
</evidence>
<comment type="catalytic activity">
    <reaction evidence="2">
        <text>3-dehydroshikimate = 3,4-dihydroxybenzoate + H2O</text>
        <dbReference type="Rhea" id="RHEA:24848"/>
        <dbReference type="ChEBI" id="CHEBI:15377"/>
        <dbReference type="ChEBI" id="CHEBI:16630"/>
        <dbReference type="ChEBI" id="CHEBI:36241"/>
        <dbReference type="EC" id="4.2.1.118"/>
    </reaction>
</comment>
<feature type="binding site" evidence="2">
    <location>
        <position position="596"/>
    </location>
    <ligand>
        <name>Mg(2+)</name>
        <dbReference type="ChEBI" id="CHEBI:18420"/>
    </ligand>
</feature>
<feature type="domain" description="VOC" evidence="3">
    <location>
        <begin position="290"/>
        <end position="409"/>
    </location>
</feature>
<dbReference type="PANTHER" id="PTHR12110:SF21">
    <property type="entry name" value="XYLOSE ISOMERASE-LIKE TIM BARREL DOMAIN-CONTAINING PROTEIN"/>
    <property type="match status" value="1"/>
</dbReference>
<dbReference type="InterPro" id="IPR043700">
    <property type="entry name" value="DSD"/>
</dbReference>
<feature type="binding site" evidence="2">
    <location>
        <position position="518"/>
    </location>
    <ligand>
        <name>Mg(2+)</name>
        <dbReference type="ChEBI" id="CHEBI:18420"/>
    </ligand>
</feature>
<dbReference type="Pfam" id="PF01261">
    <property type="entry name" value="AP_endonuc_2"/>
    <property type="match status" value="1"/>
</dbReference>
<dbReference type="InterPro" id="IPR037523">
    <property type="entry name" value="VOC_core"/>
</dbReference>
<dbReference type="CDD" id="cd08342">
    <property type="entry name" value="HPPD_N_like"/>
    <property type="match status" value="1"/>
</dbReference>
<dbReference type="STRING" id="441112.SAMN04488094_10371"/>
<comment type="similarity">
    <text evidence="2">Belongs to the bacterial two-domain DSD family.</text>
</comment>
<dbReference type="Pfam" id="PF14696">
    <property type="entry name" value="Glyoxalase_5"/>
    <property type="match status" value="1"/>
</dbReference>
<dbReference type="InterPro" id="IPR013022">
    <property type="entry name" value="Xyl_isomerase-like_TIM-brl"/>
</dbReference>
<dbReference type="EC" id="4.2.1.118" evidence="2"/>
<protein>
    <recommendedName>
        <fullName evidence="2">3-dehydroshikimate dehydratase</fullName>
        <shortName evidence="2">DSD</shortName>
        <ecNumber evidence="2">4.2.1.118</ecNumber>
    </recommendedName>
</protein>
<dbReference type="EMBL" id="FOLG01000003">
    <property type="protein sequence ID" value="SFC20517.1"/>
    <property type="molecule type" value="Genomic_DNA"/>
</dbReference>
<dbReference type="InterPro" id="IPR029068">
    <property type="entry name" value="Glyas_Bleomycin-R_OHBP_Dase"/>
</dbReference>
<evidence type="ECO:0000313" key="5">
    <source>
        <dbReference type="Proteomes" id="UP000198728"/>
    </source>
</evidence>
<dbReference type="GO" id="GO:0051213">
    <property type="term" value="F:dioxygenase activity"/>
    <property type="evidence" value="ECO:0007669"/>
    <property type="project" value="UniProtKB-KW"/>
</dbReference>
<feature type="binding site" evidence="2">
    <location>
        <position position="239"/>
    </location>
    <ligand>
        <name>a divalent metal cation</name>
        <dbReference type="ChEBI" id="CHEBI:60240"/>
        <note>catalytic</note>
    </ligand>
</feature>
<dbReference type="PROSITE" id="PS51819">
    <property type="entry name" value="VOC"/>
    <property type="match status" value="2"/>
</dbReference>
<dbReference type="OrthoDB" id="9780241at2"/>
<dbReference type="GO" id="GO:0046279">
    <property type="term" value="P:3,4-dihydroxybenzoate biosynthetic process"/>
    <property type="evidence" value="ECO:0007669"/>
    <property type="project" value="UniProtKB-UniRule"/>
</dbReference>
<dbReference type="InterPro" id="IPR050312">
    <property type="entry name" value="IolE/XylAMocC-like"/>
</dbReference>
<keyword evidence="4" id="KW-0670">Pyruvate</keyword>
<dbReference type="AlphaFoldDB" id="A0A1I1H939"/>
<keyword evidence="4" id="KW-0223">Dioxygenase</keyword>
<dbReference type="Gene3D" id="3.10.180.10">
    <property type="entry name" value="2,3-Dihydroxybiphenyl 1,2-Dioxygenase, domain 1"/>
    <property type="match status" value="2"/>
</dbReference>
<feature type="binding site" evidence="2">
    <location>
        <position position="165"/>
    </location>
    <ligand>
        <name>a divalent metal cation</name>
        <dbReference type="ChEBI" id="CHEBI:60240"/>
        <note>catalytic</note>
    </ligand>
</feature>
<dbReference type="InterPro" id="IPR036237">
    <property type="entry name" value="Xyl_isomerase-like_sf"/>
</dbReference>
<accession>A0A1I1H939</accession>
<feature type="binding site" evidence="2">
    <location>
        <position position="440"/>
    </location>
    <ligand>
        <name>Mg(2+)</name>
        <dbReference type="ChEBI" id="CHEBI:18420"/>
    </ligand>
</feature>
<feature type="domain" description="VOC" evidence="3">
    <location>
        <begin position="437"/>
        <end position="587"/>
    </location>
</feature>
<proteinExistence type="inferred from homology"/>
<feature type="binding site" evidence="2">
    <location>
        <position position="134"/>
    </location>
    <ligand>
        <name>a divalent metal cation</name>
        <dbReference type="ChEBI" id="CHEBI:60240"/>
        <note>catalytic</note>
    </ligand>
</feature>
<dbReference type="GO" id="GO:0046565">
    <property type="term" value="F:3-dehydroshikimate dehydratase activity"/>
    <property type="evidence" value="ECO:0007669"/>
    <property type="project" value="UniProtKB-UniRule"/>
</dbReference>
<keyword evidence="2" id="KW-0456">Lyase</keyword>
<keyword evidence="5" id="KW-1185">Reference proteome</keyword>
<comment type="cofactor">
    <cofactor evidence="2">
        <name>a divalent metal cation</name>
        <dbReference type="ChEBI" id="CHEBI:60240"/>
    </cofactor>
</comment>
<dbReference type="InterPro" id="IPR004360">
    <property type="entry name" value="Glyas_Fos-R_dOase_dom"/>
</dbReference>
<evidence type="ECO:0000256" key="1">
    <source>
        <dbReference type="ARBA" id="ARBA00022723"/>
    </source>
</evidence>